<proteinExistence type="predicted"/>
<dbReference type="InParanoid" id="K3XUE4"/>
<keyword evidence="1" id="KW-0812">Transmembrane</keyword>
<name>K3XUE4_SETIT</name>
<evidence type="ECO:0000256" key="1">
    <source>
        <dbReference type="SAM" id="Phobius"/>
    </source>
</evidence>
<dbReference type="EnsemblPlants" id="KQL05387">
    <property type="protein sequence ID" value="KQL05387"/>
    <property type="gene ID" value="SETIT_005551mg"/>
</dbReference>
<evidence type="ECO:0000313" key="3">
    <source>
        <dbReference type="Proteomes" id="UP000004995"/>
    </source>
</evidence>
<dbReference type="AlphaFoldDB" id="K3XUE4"/>
<evidence type="ECO:0000313" key="2">
    <source>
        <dbReference type="EnsemblPlants" id="KQL05387"/>
    </source>
</evidence>
<organism evidence="2 3">
    <name type="scientific">Setaria italica</name>
    <name type="common">Foxtail millet</name>
    <name type="synonym">Panicum italicum</name>
    <dbReference type="NCBI Taxonomy" id="4555"/>
    <lineage>
        <taxon>Eukaryota</taxon>
        <taxon>Viridiplantae</taxon>
        <taxon>Streptophyta</taxon>
        <taxon>Embryophyta</taxon>
        <taxon>Tracheophyta</taxon>
        <taxon>Spermatophyta</taxon>
        <taxon>Magnoliopsida</taxon>
        <taxon>Liliopsida</taxon>
        <taxon>Poales</taxon>
        <taxon>Poaceae</taxon>
        <taxon>PACMAD clade</taxon>
        <taxon>Panicoideae</taxon>
        <taxon>Panicodae</taxon>
        <taxon>Paniceae</taxon>
        <taxon>Cenchrinae</taxon>
        <taxon>Setaria</taxon>
    </lineage>
</organism>
<reference evidence="3" key="1">
    <citation type="journal article" date="2012" name="Nat. Biotechnol.">
        <title>Reference genome sequence of the model plant Setaria.</title>
        <authorList>
            <person name="Bennetzen J.L."/>
            <person name="Schmutz J."/>
            <person name="Wang H."/>
            <person name="Percifield R."/>
            <person name="Hawkins J."/>
            <person name="Pontaroli A.C."/>
            <person name="Estep M."/>
            <person name="Feng L."/>
            <person name="Vaughn J.N."/>
            <person name="Grimwood J."/>
            <person name="Jenkins J."/>
            <person name="Barry K."/>
            <person name="Lindquist E."/>
            <person name="Hellsten U."/>
            <person name="Deshpande S."/>
            <person name="Wang X."/>
            <person name="Wu X."/>
            <person name="Mitros T."/>
            <person name="Triplett J."/>
            <person name="Yang X."/>
            <person name="Ye C.Y."/>
            <person name="Mauro-Herrera M."/>
            <person name="Wang L."/>
            <person name="Li P."/>
            <person name="Sharma M."/>
            <person name="Sharma R."/>
            <person name="Ronald P.C."/>
            <person name="Panaud O."/>
            <person name="Kellogg E.A."/>
            <person name="Brutnell T.P."/>
            <person name="Doust A.N."/>
            <person name="Tuskan G.A."/>
            <person name="Rokhsar D."/>
            <person name="Devos K.M."/>
        </authorList>
    </citation>
    <scope>NUCLEOTIDE SEQUENCE [LARGE SCALE GENOMIC DNA]</scope>
    <source>
        <strain evidence="3">cv. Yugu1</strain>
    </source>
</reference>
<dbReference type="Proteomes" id="UP000004995">
    <property type="component" value="Unassembled WGS sequence"/>
</dbReference>
<dbReference type="HOGENOM" id="CLU_3336508_0_0_1"/>
<keyword evidence="1" id="KW-0472">Membrane</keyword>
<feature type="transmembrane region" description="Helical" evidence="1">
    <location>
        <begin position="6"/>
        <end position="25"/>
    </location>
</feature>
<protein>
    <submittedName>
        <fullName evidence="2">Uncharacterized protein</fullName>
    </submittedName>
</protein>
<accession>K3XUE4</accession>
<dbReference type="Gramene" id="KQL05387">
    <property type="protein sequence ID" value="KQL05387"/>
    <property type="gene ID" value="SETIT_005551mg"/>
</dbReference>
<dbReference type="EMBL" id="AGNK02003106">
    <property type="status" value="NOT_ANNOTATED_CDS"/>
    <property type="molecule type" value="Genomic_DNA"/>
</dbReference>
<keyword evidence="3" id="KW-1185">Reference proteome</keyword>
<reference evidence="2" key="2">
    <citation type="submission" date="2018-08" db="UniProtKB">
        <authorList>
            <consortium name="EnsemblPlants"/>
        </authorList>
    </citation>
    <scope>IDENTIFICATION</scope>
    <source>
        <strain evidence="2">Yugu1</strain>
    </source>
</reference>
<sequence>MEMRNGWIISQIISIQHTLFLYPMAIKTMTQALHKAML</sequence>
<keyword evidence="1" id="KW-1133">Transmembrane helix</keyword>